<dbReference type="GO" id="GO:0005654">
    <property type="term" value="C:nucleoplasm"/>
    <property type="evidence" value="ECO:0007669"/>
    <property type="project" value="TreeGrafter"/>
</dbReference>
<keyword evidence="5" id="KW-0808">Transferase</keyword>
<keyword evidence="6" id="KW-0479">Metal-binding</keyword>
<feature type="region of interest" description="Disordered" evidence="11">
    <location>
        <begin position="61"/>
        <end position="138"/>
    </location>
</feature>
<evidence type="ECO:0000313" key="15">
    <source>
        <dbReference type="EMBL" id="CAF3800906.1"/>
    </source>
</evidence>
<dbReference type="InterPro" id="IPR026590">
    <property type="entry name" value="Ssirtuin_cat_dom"/>
</dbReference>
<evidence type="ECO:0000256" key="5">
    <source>
        <dbReference type="ARBA" id="ARBA00022679"/>
    </source>
</evidence>
<dbReference type="GO" id="GO:0002039">
    <property type="term" value="F:p53 binding"/>
    <property type="evidence" value="ECO:0007669"/>
    <property type="project" value="TreeGrafter"/>
</dbReference>
<dbReference type="InterPro" id="IPR026591">
    <property type="entry name" value="Sirtuin_cat_small_dom_sf"/>
</dbReference>
<dbReference type="Proteomes" id="UP000682733">
    <property type="component" value="Unassembled WGS sequence"/>
</dbReference>
<comment type="caution">
    <text evidence="10">Lacks conserved residue(s) required for the propagation of feature annotation.</text>
</comment>
<evidence type="ECO:0000256" key="9">
    <source>
        <dbReference type="ARBA" id="ARBA00023242"/>
    </source>
</evidence>
<dbReference type="GO" id="GO:0070403">
    <property type="term" value="F:NAD+ binding"/>
    <property type="evidence" value="ECO:0007669"/>
    <property type="project" value="InterPro"/>
</dbReference>
<dbReference type="Gene3D" id="3.40.50.1220">
    <property type="entry name" value="TPP-binding domain"/>
    <property type="match status" value="2"/>
</dbReference>
<dbReference type="PANTHER" id="PTHR11085:SF9">
    <property type="entry name" value="NAD-DEPENDENT PROTEIN DEACETYLASE SIRTUIN-1"/>
    <property type="match status" value="1"/>
</dbReference>
<dbReference type="GO" id="GO:0033553">
    <property type="term" value="C:rDNA heterochromatin"/>
    <property type="evidence" value="ECO:0007669"/>
    <property type="project" value="TreeGrafter"/>
</dbReference>
<evidence type="ECO:0000313" key="16">
    <source>
        <dbReference type="EMBL" id="CAF3988990.1"/>
    </source>
</evidence>
<evidence type="ECO:0000313" key="14">
    <source>
        <dbReference type="EMBL" id="CAF1177727.1"/>
    </source>
</evidence>
<dbReference type="AlphaFoldDB" id="A0A814J1M0"/>
<keyword evidence="17" id="KW-1185">Reference proteome</keyword>
<feature type="compositionally biased region" description="Low complexity" evidence="11">
    <location>
        <begin position="117"/>
        <end position="130"/>
    </location>
</feature>
<evidence type="ECO:0000256" key="7">
    <source>
        <dbReference type="ARBA" id="ARBA00022833"/>
    </source>
</evidence>
<dbReference type="Pfam" id="PF02146">
    <property type="entry name" value="SIR2"/>
    <property type="match status" value="2"/>
</dbReference>
<evidence type="ECO:0000256" key="10">
    <source>
        <dbReference type="PROSITE-ProRule" id="PRU00236"/>
    </source>
</evidence>
<dbReference type="Proteomes" id="UP000663829">
    <property type="component" value="Unassembled WGS sequence"/>
</dbReference>
<dbReference type="GO" id="GO:0005637">
    <property type="term" value="C:nuclear inner membrane"/>
    <property type="evidence" value="ECO:0007669"/>
    <property type="project" value="TreeGrafter"/>
</dbReference>
<dbReference type="PANTHER" id="PTHR11085">
    <property type="entry name" value="NAD-DEPENDENT PROTEIN DEACYLASE SIRTUIN-5, MITOCHONDRIAL-RELATED"/>
    <property type="match status" value="1"/>
</dbReference>
<evidence type="ECO:0000256" key="3">
    <source>
        <dbReference type="ARBA" id="ARBA00006924"/>
    </source>
</evidence>
<dbReference type="InterPro" id="IPR029035">
    <property type="entry name" value="DHS-like_NAD/FAD-binding_dom"/>
</dbReference>
<keyword evidence="7" id="KW-0862">Zinc</keyword>
<dbReference type="Proteomes" id="UP000677228">
    <property type="component" value="Unassembled WGS sequence"/>
</dbReference>
<dbReference type="EMBL" id="CAJOBC010003799">
    <property type="protein sequence ID" value="CAF3800906.1"/>
    <property type="molecule type" value="Genomic_DNA"/>
</dbReference>
<dbReference type="Gene3D" id="3.30.1600.10">
    <property type="entry name" value="SIR2/SIRT2 'Small Domain"/>
    <property type="match status" value="2"/>
</dbReference>
<evidence type="ECO:0000256" key="1">
    <source>
        <dbReference type="ARBA" id="ARBA00001947"/>
    </source>
</evidence>
<dbReference type="PROSITE" id="PS50305">
    <property type="entry name" value="SIRTUIN"/>
    <property type="match status" value="1"/>
</dbReference>
<evidence type="ECO:0000259" key="12">
    <source>
        <dbReference type="PROSITE" id="PS50305"/>
    </source>
</evidence>
<comment type="subcellular location">
    <subcellularLocation>
        <location evidence="2">Nucleus</location>
    </subcellularLocation>
</comment>
<dbReference type="InterPro" id="IPR050134">
    <property type="entry name" value="NAD-dep_sirtuin_deacylases"/>
</dbReference>
<evidence type="ECO:0000256" key="8">
    <source>
        <dbReference type="ARBA" id="ARBA00023027"/>
    </source>
</evidence>
<feature type="domain" description="Deacetylase sirtuin-type" evidence="12">
    <location>
        <begin position="193"/>
        <end position="431"/>
    </location>
</feature>
<evidence type="ECO:0000256" key="11">
    <source>
        <dbReference type="SAM" id="MobiDB-lite"/>
    </source>
</evidence>
<dbReference type="GO" id="GO:0017136">
    <property type="term" value="F:histone deacetylase activity, NAD-dependent"/>
    <property type="evidence" value="ECO:0007669"/>
    <property type="project" value="TreeGrafter"/>
</dbReference>
<dbReference type="OrthoDB" id="424302at2759"/>
<dbReference type="InterPro" id="IPR003000">
    <property type="entry name" value="Sirtuin"/>
</dbReference>
<dbReference type="SUPFAM" id="SSF52467">
    <property type="entry name" value="DHS-like NAD/FAD-binding domain"/>
    <property type="match status" value="1"/>
</dbReference>
<keyword evidence="8" id="KW-0520">NAD</keyword>
<proteinExistence type="inferred from homology"/>
<dbReference type="EMBL" id="CAJNOK010013095">
    <property type="protein sequence ID" value="CAF1177727.1"/>
    <property type="molecule type" value="Genomic_DNA"/>
</dbReference>
<dbReference type="GO" id="GO:0046872">
    <property type="term" value="F:metal ion binding"/>
    <property type="evidence" value="ECO:0007669"/>
    <property type="project" value="UniProtKB-KW"/>
</dbReference>
<comment type="similarity">
    <text evidence="3">Belongs to the sirtuin family. Class I subfamily.</text>
</comment>
<dbReference type="EC" id="2.3.1.286" evidence="4"/>
<comment type="cofactor">
    <cofactor evidence="1">
        <name>Zn(2+)</name>
        <dbReference type="ChEBI" id="CHEBI:29105"/>
    </cofactor>
</comment>
<dbReference type="Proteomes" id="UP000681722">
    <property type="component" value="Unassembled WGS sequence"/>
</dbReference>
<evidence type="ECO:0000256" key="2">
    <source>
        <dbReference type="ARBA" id="ARBA00004123"/>
    </source>
</evidence>
<organism evidence="13 17">
    <name type="scientific">Didymodactylos carnosus</name>
    <dbReference type="NCBI Taxonomy" id="1234261"/>
    <lineage>
        <taxon>Eukaryota</taxon>
        <taxon>Metazoa</taxon>
        <taxon>Spiralia</taxon>
        <taxon>Gnathifera</taxon>
        <taxon>Rotifera</taxon>
        <taxon>Eurotatoria</taxon>
        <taxon>Bdelloidea</taxon>
        <taxon>Philodinida</taxon>
        <taxon>Philodinidae</taxon>
        <taxon>Didymodactylos</taxon>
    </lineage>
</organism>
<accession>A0A814J1M0</accession>
<evidence type="ECO:0000313" key="13">
    <source>
        <dbReference type="EMBL" id="CAF1029983.1"/>
    </source>
</evidence>
<dbReference type="FunFam" id="3.30.1600.10:FF:000013">
    <property type="entry name" value="NAD-dependent protein deacetylase sirtuin-1"/>
    <property type="match status" value="1"/>
</dbReference>
<dbReference type="EMBL" id="CAJOBA010034622">
    <property type="protein sequence ID" value="CAF3988990.1"/>
    <property type="molecule type" value="Genomic_DNA"/>
</dbReference>
<evidence type="ECO:0000256" key="4">
    <source>
        <dbReference type="ARBA" id="ARBA00012928"/>
    </source>
</evidence>
<keyword evidence="9" id="KW-0539">Nucleus</keyword>
<dbReference type="EMBL" id="CAJNOQ010003799">
    <property type="protein sequence ID" value="CAF1029983.1"/>
    <property type="molecule type" value="Genomic_DNA"/>
</dbReference>
<evidence type="ECO:0000313" key="17">
    <source>
        <dbReference type="Proteomes" id="UP000663829"/>
    </source>
</evidence>
<comment type="caution">
    <text evidence="13">The sequence shown here is derived from an EMBL/GenBank/DDBJ whole genome shotgun (WGS) entry which is preliminary data.</text>
</comment>
<dbReference type="GO" id="GO:0003714">
    <property type="term" value="F:transcription corepressor activity"/>
    <property type="evidence" value="ECO:0007669"/>
    <property type="project" value="TreeGrafter"/>
</dbReference>
<name>A0A814J1M0_9BILA</name>
<reference evidence="13" key="1">
    <citation type="submission" date="2021-02" db="EMBL/GenBank/DDBJ databases">
        <authorList>
            <person name="Nowell W R."/>
        </authorList>
    </citation>
    <scope>NUCLEOTIDE SEQUENCE</scope>
</reference>
<evidence type="ECO:0000256" key="6">
    <source>
        <dbReference type="ARBA" id="ARBA00022723"/>
    </source>
</evidence>
<sequence length="598" mass="68249">MSTFALDTLSTNRISSTIETYICQQDVITPTVTNTYTARTTVALEENKLSSEIDPVLVTTRDDSDEHSNCSEHSVEIPEPSCSLRLNRSTEIPEPPSLYPNKQDLIMHDDREENTDFSDASSSSSSSDTMSDNEDEDELEKISLEWIQEQVRAGADPKTLLMKLMPGLPEDISQDVISELLCELLIPVQQRQRLEQYQTLDDAVNLLRSCENIIVLTGAGISVSCGIPDFRSRSGIYARLKQQFPELPDPQAMFDMEYFTHDPRPFFQFAKEIYPGEREASLVHWFIKQLETDNRLKCRKQVNKSHIKDKILDKQIPYCEQCNVEEAIYKPDIIFFGEPLGKEFHTKICDDREKCDLLIVIGSSLKVKPVSLVTEMLPSHVPQILINRETLSHKNFDIELLGNCDTIINELCLRLSQYDKSYSQIKKLQKTNLLNEVLYQAYVKPLKTNKRKKQKVSSAYSSIEIPVVIHQKNDLTSSLPPLSVTTEQTNVHSSNAELTTETDIVDSSRMLNENDTQTRLKSLRQRPTKRTVLVTTESCTSNTNNPRKRTNLAVKRYWSAPHNSYVFCAPNRYVFDGADILLSDDEQEEENQDDNQSL</sequence>
<gene>
    <name evidence="13" type="ORF">GPM918_LOCUS15229</name>
    <name evidence="14" type="ORF">OVA965_LOCUS22900</name>
    <name evidence="15" type="ORF">SRO942_LOCUS15229</name>
    <name evidence="16" type="ORF">TMI583_LOCUS23616</name>
</gene>
<feature type="compositionally biased region" description="Basic and acidic residues" evidence="11">
    <location>
        <begin position="61"/>
        <end position="76"/>
    </location>
</feature>
<protein>
    <recommendedName>
        <fullName evidence="4">protein acetyllysine N-acetyltransferase</fullName>
        <ecNumber evidence="4">2.3.1.286</ecNumber>
    </recommendedName>
</protein>